<comment type="cofactor">
    <cofactor evidence="1">
        <name>a divalent metal cation</name>
        <dbReference type="ChEBI" id="CHEBI:60240"/>
    </cofactor>
</comment>
<feature type="domain" description="At2g29880-like C-terminal" evidence="5">
    <location>
        <begin position="178"/>
        <end position="207"/>
    </location>
</feature>
<dbReference type="Pfam" id="PF24769">
    <property type="entry name" value="At2g29880_C"/>
    <property type="match status" value="1"/>
</dbReference>
<dbReference type="PANTHER" id="PTHR47864">
    <property type="entry name" value="TRANSMEMBRANE PROTEIN"/>
    <property type="match status" value="1"/>
</dbReference>
<gene>
    <name evidence="6" type="ORF">ZIOFF_058206</name>
</gene>
<dbReference type="InterPro" id="IPR055314">
    <property type="entry name" value="At2g29880-like"/>
</dbReference>
<feature type="domain" description="DDE Tnp4" evidence="4">
    <location>
        <begin position="212"/>
        <end position="316"/>
    </location>
</feature>
<evidence type="ECO:0000256" key="2">
    <source>
        <dbReference type="ARBA" id="ARBA00022723"/>
    </source>
</evidence>
<protein>
    <recommendedName>
        <fullName evidence="8">Transposase</fullName>
    </recommendedName>
</protein>
<dbReference type="AlphaFoldDB" id="A0A8J5F3K3"/>
<dbReference type="Proteomes" id="UP000734854">
    <property type="component" value="Unassembled WGS sequence"/>
</dbReference>
<feature type="region of interest" description="Disordered" evidence="3">
    <location>
        <begin position="112"/>
        <end position="146"/>
    </location>
</feature>
<dbReference type="PANTHER" id="PTHR47864:SF2">
    <property type="entry name" value="MYB_SANT-LIKE DNA-BINDING DOMAIN PROTEIN"/>
    <property type="match status" value="1"/>
</dbReference>
<keyword evidence="2" id="KW-0479">Metal-binding</keyword>
<reference evidence="6 7" key="1">
    <citation type="submission" date="2020-08" db="EMBL/GenBank/DDBJ databases">
        <title>Plant Genome Project.</title>
        <authorList>
            <person name="Zhang R.-G."/>
        </authorList>
    </citation>
    <scope>NUCLEOTIDE SEQUENCE [LARGE SCALE GENOMIC DNA]</scope>
    <source>
        <tissue evidence="6">Rhizome</tissue>
    </source>
</reference>
<accession>A0A8J5F3K3</accession>
<name>A0A8J5F3K3_ZINOF</name>
<dbReference type="GO" id="GO:0046872">
    <property type="term" value="F:metal ion binding"/>
    <property type="evidence" value="ECO:0007669"/>
    <property type="project" value="UniProtKB-KW"/>
</dbReference>
<sequence length="372" mass="41947">MRHSSGFGWDSMTKKFTASDEVWEDYFKSHPKHEHYRTDTFEDYEDLRLVVGNGTATGKYAIGLGDDIDARTFETEENGGTNLLDNYVFDHNSGEFIQSNRQESSYQPLFSEDLASPLPSQPMSSEVPQATRKRDRSEFEAKSSTSKNIDPDVLNRLSYTIEKASSKIELVGVADDNCWDAIKQVPNLDNRTRYKALDWLNTRAKKDCIGAIDGTHIPVMVSGQDINSYRNRHGEISQNVLAACNFDLEFIYVLSGWEGSAHDSLVLTDALSRNNGLSARRYFFVLYGRHPENAKELFNLRHASLRNAIERIFESLHCRQRSESPQKSEDICPCGHSVSINGQLIAASDRCPIGVAELVRAIVRYPGDVYGQ</sequence>
<keyword evidence="7" id="KW-1185">Reference proteome</keyword>
<dbReference type="InterPro" id="IPR027806">
    <property type="entry name" value="HARBI1_dom"/>
</dbReference>
<dbReference type="Pfam" id="PF13359">
    <property type="entry name" value="DDE_Tnp_4"/>
    <property type="match status" value="1"/>
</dbReference>
<comment type="caution">
    <text evidence="6">The sequence shown here is derived from an EMBL/GenBank/DDBJ whole genome shotgun (WGS) entry which is preliminary data.</text>
</comment>
<evidence type="ECO:0000313" key="6">
    <source>
        <dbReference type="EMBL" id="KAG6481602.1"/>
    </source>
</evidence>
<evidence type="ECO:0000256" key="1">
    <source>
        <dbReference type="ARBA" id="ARBA00001968"/>
    </source>
</evidence>
<dbReference type="InterPro" id="IPR056253">
    <property type="entry name" value="At2g29880-like_C"/>
</dbReference>
<evidence type="ECO:0000259" key="4">
    <source>
        <dbReference type="Pfam" id="PF13359"/>
    </source>
</evidence>
<organism evidence="6 7">
    <name type="scientific">Zingiber officinale</name>
    <name type="common">Ginger</name>
    <name type="synonym">Amomum zingiber</name>
    <dbReference type="NCBI Taxonomy" id="94328"/>
    <lineage>
        <taxon>Eukaryota</taxon>
        <taxon>Viridiplantae</taxon>
        <taxon>Streptophyta</taxon>
        <taxon>Embryophyta</taxon>
        <taxon>Tracheophyta</taxon>
        <taxon>Spermatophyta</taxon>
        <taxon>Magnoliopsida</taxon>
        <taxon>Liliopsida</taxon>
        <taxon>Zingiberales</taxon>
        <taxon>Zingiberaceae</taxon>
        <taxon>Zingiber</taxon>
    </lineage>
</organism>
<evidence type="ECO:0008006" key="8">
    <source>
        <dbReference type="Google" id="ProtNLM"/>
    </source>
</evidence>
<evidence type="ECO:0000259" key="5">
    <source>
        <dbReference type="Pfam" id="PF24769"/>
    </source>
</evidence>
<proteinExistence type="predicted"/>
<evidence type="ECO:0000313" key="7">
    <source>
        <dbReference type="Proteomes" id="UP000734854"/>
    </source>
</evidence>
<dbReference type="EMBL" id="JACMSC010000016">
    <property type="protein sequence ID" value="KAG6481602.1"/>
    <property type="molecule type" value="Genomic_DNA"/>
</dbReference>
<evidence type="ECO:0000256" key="3">
    <source>
        <dbReference type="SAM" id="MobiDB-lite"/>
    </source>
</evidence>